<dbReference type="CDD" id="cd00037">
    <property type="entry name" value="CLECT"/>
    <property type="match status" value="1"/>
</dbReference>
<keyword evidence="3" id="KW-1185">Reference proteome</keyword>
<evidence type="ECO:0000313" key="2">
    <source>
        <dbReference type="EMBL" id="KAK3085098.1"/>
    </source>
</evidence>
<proteinExistence type="predicted"/>
<dbReference type="Pfam" id="PF00059">
    <property type="entry name" value="Lectin_C"/>
    <property type="match status" value="1"/>
</dbReference>
<dbReference type="InterPro" id="IPR050801">
    <property type="entry name" value="Ca-Dep_Lectins_ImmuneDev"/>
</dbReference>
<protein>
    <recommendedName>
        <fullName evidence="1">C-type lectin domain-containing protein</fullName>
    </recommendedName>
</protein>
<evidence type="ECO:0000259" key="1">
    <source>
        <dbReference type="PROSITE" id="PS50041"/>
    </source>
</evidence>
<gene>
    <name evidence="2" type="ORF">FSP39_024172</name>
</gene>
<comment type="caution">
    <text evidence="2">The sequence shown here is derived from an EMBL/GenBank/DDBJ whole genome shotgun (WGS) entry which is preliminary data.</text>
</comment>
<dbReference type="Gene3D" id="3.10.100.10">
    <property type="entry name" value="Mannose-Binding Protein A, subunit A"/>
    <property type="match status" value="1"/>
</dbReference>
<dbReference type="InterPro" id="IPR016187">
    <property type="entry name" value="CTDL_fold"/>
</dbReference>
<sequence length="101" mass="11949">MENNFVKGMSRQLHKEGDSNPEFSVWIGIHYDEKEGKWMIFLDMILLGKTFSDWAPSEPSGEYNGDREEFGSLKEHLDFQWNDVNCERQFPFIREQILSSK</sequence>
<dbReference type="PANTHER" id="PTHR22801">
    <property type="entry name" value="LITHOSTATHINE"/>
    <property type="match status" value="1"/>
</dbReference>
<feature type="domain" description="C-type lectin" evidence="1">
    <location>
        <begin position="1"/>
        <end position="95"/>
    </location>
</feature>
<dbReference type="AlphaFoldDB" id="A0AA88XIK6"/>
<dbReference type="EMBL" id="VSWD01000013">
    <property type="protein sequence ID" value="KAK3085098.1"/>
    <property type="molecule type" value="Genomic_DNA"/>
</dbReference>
<dbReference type="SUPFAM" id="SSF56436">
    <property type="entry name" value="C-type lectin-like"/>
    <property type="match status" value="1"/>
</dbReference>
<dbReference type="Proteomes" id="UP001186944">
    <property type="component" value="Unassembled WGS sequence"/>
</dbReference>
<dbReference type="InterPro" id="IPR016186">
    <property type="entry name" value="C-type_lectin-like/link_sf"/>
</dbReference>
<evidence type="ECO:0000313" key="3">
    <source>
        <dbReference type="Proteomes" id="UP001186944"/>
    </source>
</evidence>
<name>A0AA88XIK6_PINIB</name>
<dbReference type="PANTHER" id="PTHR22801:SF63">
    <property type="entry name" value="C-TYPE LECTIN DOMAIN-CONTAINING PROTEIN"/>
    <property type="match status" value="1"/>
</dbReference>
<dbReference type="PROSITE" id="PS50041">
    <property type="entry name" value="C_TYPE_LECTIN_2"/>
    <property type="match status" value="1"/>
</dbReference>
<reference evidence="2" key="1">
    <citation type="submission" date="2019-08" db="EMBL/GenBank/DDBJ databases">
        <title>The improved chromosome-level genome for the pearl oyster Pinctada fucata martensii using PacBio sequencing and Hi-C.</title>
        <authorList>
            <person name="Zheng Z."/>
        </authorList>
    </citation>
    <scope>NUCLEOTIDE SEQUENCE</scope>
    <source>
        <strain evidence="2">ZZ-2019</strain>
        <tissue evidence="2">Adductor muscle</tissue>
    </source>
</reference>
<organism evidence="2 3">
    <name type="scientific">Pinctada imbricata</name>
    <name type="common">Atlantic pearl-oyster</name>
    <name type="synonym">Pinctada martensii</name>
    <dbReference type="NCBI Taxonomy" id="66713"/>
    <lineage>
        <taxon>Eukaryota</taxon>
        <taxon>Metazoa</taxon>
        <taxon>Spiralia</taxon>
        <taxon>Lophotrochozoa</taxon>
        <taxon>Mollusca</taxon>
        <taxon>Bivalvia</taxon>
        <taxon>Autobranchia</taxon>
        <taxon>Pteriomorphia</taxon>
        <taxon>Pterioida</taxon>
        <taxon>Pterioidea</taxon>
        <taxon>Pteriidae</taxon>
        <taxon>Pinctada</taxon>
    </lineage>
</organism>
<dbReference type="InterPro" id="IPR001304">
    <property type="entry name" value="C-type_lectin-like"/>
</dbReference>
<accession>A0AA88XIK6</accession>